<feature type="transmembrane region" description="Helical" evidence="1">
    <location>
        <begin position="183"/>
        <end position="207"/>
    </location>
</feature>
<organism evidence="2 3">
    <name type="scientific">Phormidesmis priestleyi</name>
    <dbReference type="NCBI Taxonomy" id="268141"/>
    <lineage>
        <taxon>Bacteria</taxon>
        <taxon>Bacillati</taxon>
        <taxon>Cyanobacteriota</taxon>
        <taxon>Cyanophyceae</taxon>
        <taxon>Leptolyngbyales</taxon>
        <taxon>Leptolyngbyaceae</taxon>
        <taxon>Phormidesmis</taxon>
    </lineage>
</organism>
<sequence>MLWLAFSLYAFVFAPDEVSSSATLDLIIRLSSGQWQGINPLIVTLFNLMGIWPMIYAYLALIDGAGQKIPAWPFVSASFGVGAFALLPYLALRQHNPTFTAAKSRLVKVLDSPWTGRSLLLATLALLSYGLSQGDLSANWYDFTAQWQTSRFIHVMSLDFCILCAVVAPLLRDDMAKRQMNQQMSSAALFWVGTLVPLLGILLYLSVRWRSLSSENRLSSQRSNPLTNNLF</sequence>
<evidence type="ECO:0000256" key="1">
    <source>
        <dbReference type="SAM" id="Phobius"/>
    </source>
</evidence>
<feature type="transmembrane region" description="Helical" evidence="1">
    <location>
        <begin position="37"/>
        <end position="59"/>
    </location>
</feature>
<reference evidence="3" key="1">
    <citation type="submission" date="2018-04" db="EMBL/GenBank/DDBJ databases">
        <authorList>
            <person name="Cornet L."/>
        </authorList>
    </citation>
    <scope>NUCLEOTIDE SEQUENCE [LARGE SCALE GENOMIC DNA]</scope>
</reference>
<dbReference type="PANTHER" id="PTHR36009:SF3">
    <property type="entry name" value="TRANSMEMBRANE PROTEIN"/>
    <property type="match status" value="1"/>
</dbReference>
<dbReference type="AlphaFoldDB" id="A0A2W4Z8X9"/>
<comment type="caution">
    <text evidence="2">The sequence shown here is derived from an EMBL/GenBank/DDBJ whole genome shotgun (WGS) entry which is preliminary data.</text>
</comment>
<protein>
    <submittedName>
        <fullName evidence="2">DUF2834 domain-containing protein</fullName>
    </submittedName>
</protein>
<keyword evidence="1" id="KW-0812">Transmembrane</keyword>
<name>A0A2W4Z8X9_9CYAN</name>
<dbReference type="EMBL" id="QBMP01000104">
    <property type="protein sequence ID" value="PZO55201.1"/>
    <property type="molecule type" value="Genomic_DNA"/>
</dbReference>
<feature type="transmembrane region" description="Helical" evidence="1">
    <location>
        <begin position="71"/>
        <end position="92"/>
    </location>
</feature>
<keyword evidence="1" id="KW-0472">Membrane</keyword>
<proteinExistence type="predicted"/>
<accession>A0A2W4Z8X9</accession>
<evidence type="ECO:0000313" key="2">
    <source>
        <dbReference type="EMBL" id="PZO55201.1"/>
    </source>
</evidence>
<feature type="transmembrane region" description="Helical" evidence="1">
    <location>
        <begin position="152"/>
        <end position="171"/>
    </location>
</feature>
<dbReference type="Proteomes" id="UP000249794">
    <property type="component" value="Unassembled WGS sequence"/>
</dbReference>
<gene>
    <name evidence="2" type="ORF">DCF15_11075</name>
</gene>
<reference evidence="2 3" key="2">
    <citation type="submission" date="2018-06" db="EMBL/GenBank/DDBJ databases">
        <title>Metagenomic assembly of (sub)arctic Cyanobacteria and their associated microbiome from non-axenic cultures.</title>
        <authorList>
            <person name="Baurain D."/>
        </authorList>
    </citation>
    <scope>NUCLEOTIDE SEQUENCE [LARGE SCALE GENOMIC DNA]</scope>
    <source>
        <strain evidence="2">ULC027bin1</strain>
    </source>
</reference>
<feature type="transmembrane region" description="Helical" evidence="1">
    <location>
        <begin position="112"/>
        <end position="131"/>
    </location>
</feature>
<evidence type="ECO:0000313" key="3">
    <source>
        <dbReference type="Proteomes" id="UP000249794"/>
    </source>
</evidence>
<dbReference type="PANTHER" id="PTHR36009">
    <property type="match status" value="1"/>
</dbReference>
<keyword evidence="1" id="KW-1133">Transmembrane helix</keyword>